<dbReference type="RefSeq" id="WP_098457676.1">
    <property type="nucleotide sequence ID" value="NZ_PDJH01000001.1"/>
</dbReference>
<feature type="region of interest" description="Disordered" evidence="1">
    <location>
        <begin position="1"/>
        <end position="44"/>
    </location>
</feature>
<name>A0A2A9ED82_9MICO</name>
<evidence type="ECO:0000256" key="1">
    <source>
        <dbReference type="SAM" id="MobiDB-lite"/>
    </source>
</evidence>
<accession>A0A2A9ED82</accession>
<comment type="caution">
    <text evidence="3">The sequence shown here is derived from an EMBL/GenBank/DDBJ whole genome shotgun (WGS) entry which is preliminary data.</text>
</comment>
<dbReference type="AlphaFoldDB" id="A0A2A9ED82"/>
<dbReference type="Proteomes" id="UP000221394">
    <property type="component" value="Unassembled WGS sequence"/>
</dbReference>
<keyword evidence="2" id="KW-1133">Transmembrane helix</keyword>
<keyword evidence="2" id="KW-0472">Membrane</keyword>
<gene>
    <name evidence="3" type="ORF">ATL41_1228</name>
</gene>
<proteinExistence type="predicted"/>
<feature type="transmembrane region" description="Helical" evidence="2">
    <location>
        <begin position="48"/>
        <end position="68"/>
    </location>
</feature>
<dbReference type="EMBL" id="PDJH01000001">
    <property type="protein sequence ID" value="PFG36501.1"/>
    <property type="molecule type" value="Genomic_DNA"/>
</dbReference>
<keyword evidence="2" id="KW-0812">Transmembrane</keyword>
<sequence length="81" mass="8413">MATTHPHPGFPSFSRAHARDERRTLDTPPSFPPADVDDDADGWKTSTAPTAVSVALLTALATALALGLREVVSLASAFLGA</sequence>
<keyword evidence="4" id="KW-1185">Reference proteome</keyword>
<evidence type="ECO:0000256" key="2">
    <source>
        <dbReference type="SAM" id="Phobius"/>
    </source>
</evidence>
<evidence type="ECO:0000313" key="3">
    <source>
        <dbReference type="EMBL" id="PFG36501.1"/>
    </source>
</evidence>
<reference evidence="3 4" key="1">
    <citation type="submission" date="2017-10" db="EMBL/GenBank/DDBJ databases">
        <title>Sequencing the genomes of 1000 actinobacteria strains.</title>
        <authorList>
            <person name="Klenk H.-P."/>
        </authorList>
    </citation>
    <scope>NUCLEOTIDE SEQUENCE [LARGE SCALE GENOMIC DNA]</scope>
    <source>
        <strain evidence="3 4">DSM 21574</strain>
    </source>
</reference>
<organism evidence="3 4">
    <name type="scientific">Flavimobilis soli</name>
    <dbReference type="NCBI Taxonomy" id="442709"/>
    <lineage>
        <taxon>Bacteria</taxon>
        <taxon>Bacillati</taxon>
        <taxon>Actinomycetota</taxon>
        <taxon>Actinomycetes</taxon>
        <taxon>Micrococcales</taxon>
        <taxon>Jonesiaceae</taxon>
        <taxon>Flavimobilis</taxon>
    </lineage>
</organism>
<protein>
    <submittedName>
        <fullName evidence="3">Uncharacterized protein</fullName>
    </submittedName>
</protein>
<evidence type="ECO:0000313" key="4">
    <source>
        <dbReference type="Proteomes" id="UP000221394"/>
    </source>
</evidence>